<dbReference type="Pfam" id="PF01426">
    <property type="entry name" value="BAH"/>
    <property type="match status" value="1"/>
</dbReference>
<evidence type="ECO:0000256" key="2">
    <source>
        <dbReference type="ARBA" id="ARBA00022737"/>
    </source>
</evidence>
<dbReference type="GO" id="GO:0003682">
    <property type="term" value="F:chromatin binding"/>
    <property type="evidence" value="ECO:0007669"/>
    <property type="project" value="InterPro"/>
</dbReference>
<evidence type="ECO:0000256" key="8">
    <source>
        <dbReference type="PROSITE-ProRule" id="PRU00035"/>
    </source>
</evidence>
<feature type="region of interest" description="Disordered" evidence="9">
    <location>
        <begin position="451"/>
        <end position="502"/>
    </location>
</feature>
<dbReference type="PANTHER" id="PTHR16062:SF19">
    <property type="entry name" value="PROTEIN POLYBROMO-1"/>
    <property type="match status" value="1"/>
</dbReference>
<dbReference type="Pfam" id="PF00439">
    <property type="entry name" value="Bromodomain"/>
    <property type="match status" value="2"/>
</dbReference>
<feature type="compositionally biased region" description="Polar residues" evidence="9">
    <location>
        <begin position="461"/>
        <end position="482"/>
    </location>
</feature>
<dbReference type="SMART" id="SM00439">
    <property type="entry name" value="BAH"/>
    <property type="match status" value="1"/>
</dbReference>
<dbReference type="InterPro" id="IPR018359">
    <property type="entry name" value="Bromodomain_CS"/>
</dbReference>
<dbReference type="InterPro" id="IPR001025">
    <property type="entry name" value="BAH_dom"/>
</dbReference>
<dbReference type="GO" id="GO:0006338">
    <property type="term" value="P:chromatin remodeling"/>
    <property type="evidence" value="ECO:0007669"/>
    <property type="project" value="InterPro"/>
</dbReference>
<dbReference type="InterPro" id="IPR001487">
    <property type="entry name" value="Bromodomain"/>
</dbReference>
<reference evidence="12" key="1">
    <citation type="journal article" date="2020" name="Fungal Divers.">
        <title>Resolving the Mortierellaceae phylogeny through synthesis of multi-gene phylogenetics and phylogenomics.</title>
        <authorList>
            <person name="Vandepol N."/>
            <person name="Liber J."/>
            <person name="Desiro A."/>
            <person name="Na H."/>
            <person name="Kennedy M."/>
            <person name="Barry K."/>
            <person name="Grigoriev I.V."/>
            <person name="Miller A.N."/>
            <person name="O'Donnell K."/>
            <person name="Stajich J.E."/>
            <person name="Bonito G."/>
        </authorList>
    </citation>
    <scope>NUCLEOTIDE SEQUENCE</scope>
    <source>
        <strain evidence="12">NRRL 2769</strain>
    </source>
</reference>
<evidence type="ECO:0000256" key="7">
    <source>
        <dbReference type="ARBA" id="ARBA00023242"/>
    </source>
</evidence>
<keyword evidence="6" id="KW-0804">Transcription</keyword>
<dbReference type="AlphaFoldDB" id="A0A9P6SUB2"/>
<organism evidence="12 13">
    <name type="scientific">Entomortierella chlamydospora</name>
    <dbReference type="NCBI Taxonomy" id="101097"/>
    <lineage>
        <taxon>Eukaryota</taxon>
        <taxon>Fungi</taxon>
        <taxon>Fungi incertae sedis</taxon>
        <taxon>Mucoromycota</taxon>
        <taxon>Mortierellomycotina</taxon>
        <taxon>Mortierellomycetes</taxon>
        <taxon>Mortierellales</taxon>
        <taxon>Mortierellaceae</taxon>
        <taxon>Entomortierella</taxon>
    </lineage>
</organism>
<dbReference type="PANTHER" id="PTHR16062">
    <property type="entry name" value="SWI/SNF-RELATED"/>
    <property type="match status" value="1"/>
</dbReference>
<dbReference type="PROSITE" id="PS00633">
    <property type="entry name" value="BROMODOMAIN_1"/>
    <property type="match status" value="1"/>
</dbReference>
<dbReference type="InterPro" id="IPR036427">
    <property type="entry name" value="Bromodomain-like_sf"/>
</dbReference>
<dbReference type="Gene3D" id="2.30.30.490">
    <property type="match status" value="1"/>
</dbReference>
<evidence type="ECO:0000313" key="12">
    <source>
        <dbReference type="EMBL" id="KAG0002776.1"/>
    </source>
</evidence>
<evidence type="ECO:0008006" key="14">
    <source>
        <dbReference type="Google" id="ProtNLM"/>
    </source>
</evidence>
<accession>A0A9P6SUB2</accession>
<feature type="domain" description="BAH" evidence="11">
    <location>
        <begin position="297"/>
        <end position="416"/>
    </location>
</feature>
<gene>
    <name evidence="12" type="ORF">BGZ80_005916</name>
</gene>
<evidence type="ECO:0000259" key="10">
    <source>
        <dbReference type="PROSITE" id="PS50014"/>
    </source>
</evidence>
<evidence type="ECO:0000256" key="9">
    <source>
        <dbReference type="SAM" id="MobiDB-lite"/>
    </source>
</evidence>
<comment type="caution">
    <text evidence="12">The sequence shown here is derived from an EMBL/GenBank/DDBJ whole genome shotgun (WGS) entry which is preliminary data.</text>
</comment>
<evidence type="ECO:0000256" key="4">
    <source>
        <dbReference type="ARBA" id="ARBA00023015"/>
    </source>
</evidence>
<keyword evidence="4" id="KW-0805">Transcription regulation</keyword>
<dbReference type="Proteomes" id="UP000703661">
    <property type="component" value="Unassembled WGS sequence"/>
</dbReference>
<comment type="subcellular location">
    <subcellularLocation>
        <location evidence="1">Nucleus</location>
    </subcellularLocation>
</comment>
<dbReference type="GO" id="GO:0016586">
    <property type="term" value="C:RSC-type complex"/>
    <property type="evidence" value="ECO:0007669"/>
    <property type="project" value="InterPro"/>
</dbReference>
<feature type="domain" description="Bromo" evidence="10">
    <location>
        <begin position="184"/>
        <end position="254"/>
    </location>
</feature>
<dbReference type="EMBL" id="JAAAID010002913">
    <property type="protein sequence ID" value="KAG0002776.1"/>
    <property type="molecule type" value="Genomic_DNA"/>
</dbReference>
<proteinExistence type="predicted"/>
<evidence type="ECO:0000256" key="6">
    <source>
        <dbReference type="ARBA" id="ARBA00023163"/>
    </source>
</evidence>
<feature type="region of interest" description="Disordered" evidence="9">
    <location>
        <begin position="575"/>
        <end position="606"/>
    </location>
</feature>
<dbReference type="Gene3D" id="1.20.920.10">
    <property type="entry name" value="Bromodomain-like"/>
    <property type="match status" value="2"/>
</dbReference>
<dbReference type="InterPro" id="IPR037382">
    <property type="entry name" value="Rsc/polybromo"/>
</dbReference>
<feature type="compositionally biased region" description="Polar residues" evidence="9">
    <location>
        <begin position="594"/>
        <end position="606"/>
    </location>
</feature>
<dbReference type="PRINTS" id="PR00503">
    <property type="entry name" value="BROMODOMAIN"/>
</dbReference>
<name>A0A9P6SUB2_9FUNG</name>
<evidence type="ECO:0000256" key="5">
    <source>
        <dbReference type="ARBA" id="ARBA00023117"/>
    </source>
</evidence>
<keyword evidence="2" id="KW-0677">Repeat</keyword>
<sequence length="606" mass="68447">MPPLRKKTASVKGPASIAQDLSLDNKQEAMAQIIDRLEKLTDKSGRLISELFMELPDREDYPDYYSIIKTPMAINMVKERLNAGEYDDNNIDNFGNDLKTMTTNAKTYNRDGSMVYRDAVTLESYIDVALKALKSDPTQTKKEEASLTLYTHATATETATATIIFSADFCRRVLDTIKTHEDKDGREMAELFMELPDKDDYPDYYDEITAPIAIDMIEKKIERGAYTTLESFEKDMNRMFENAKQYNAEGSGVYLDAEELQHLFWKTIGKNGRGRMTKGKRARKHDNELPEVVQHGEVYRVGDFVHLQNDSNESKPTIGLIFSIWKDEKGIIGLDAVWFLRPEHIVHPYASRFYPSEVVKASGVHEHLVSDILERCFVLQTKDFIRGRPNNWKKGQSIYVCEQRYNDSYKSVSKIKNWASCLPPGHKPGDIQLDMFPHPLVIKKLPSASMMDKTVKRDTSESVSRASTPQGTSSSYASSREATPTPEPPKITTTTTKSNKRKSAQMLQLGSLAQAPNFVEKQVVPPLNSPPPRPTSSLQHRYRCNYSNLTNKQQCAATFVTELDLQQHVATEHAQFLNNANPPPSLRRGRPKKSSTATDVNAASPT</sequence>
<dbReference type="GO" id="GO:0006368">
    <property type="term" value="P:transcription elongation by RNA polymerase II"/>
    <property type="evidence" value="ECO:0007669"/>
    <property type="project" value="TreeGrafter"/>
</dbReference>
<dbReference type="SUPFAM" id="SSF47370">
    <property type="entry name" value="Bromodomain"/>
    <property type="match status" value="2"/>
</dbReference>
<protein>
    <recommendedName>
        <fullName evidence="14">Rsc complex subunit</fullName>
    </recommendedName>
</protein>
<evidence type="ECO:0000256" key="3">
    <source>
        <dbReference type="ARBA" id="ARBA00022853"/>
    </source>
</evidence>
<feature type="non-terminal residue" evidence="12">
    <location>
        <position position="1"/>
    </location>
</feature>
<evidence type="ECO:0000313" key="13">
    <source>
        <dbReference type="Proteomes" id="UP000703661"/>
    </source>
</evidence>
<feature type="domain" description="Bromo" evidence="10">
    <location>
        <begin position="44"/>
        <end position="116"/>
    </location>
</feature>
<evidence type="ECO:0000259" key="11">
    <source>
        <dbReference type="PROSITE" id="PS51038"/>
    </source>
</evidence>
<keyword evidence="13" id="KW-1185">Reference proteome</keyword>
<dbReference type="PROSITE" id="PS51038">
    <property type="entry name" value="BAH"/>
    <property type="match status" value="1"/>
</dbReference>
<keyword evidence="5 8" id="KW-0103">Bromodomain</keyword>
<dbReference type="PROSITE" id="PS50014">
    <property type="entry name" value="BROMODOMAIN_2"/>
    <property type="match status" value="2"/>
</dbReference>
<dbReference type="InterPro" id="IPR043151">
    <property type="entry name" value="BAH_sf"/>
</dbReference>
<evidence type="ECO:0000256" key="1">
    <source>
        <dbReference type="ARBA" id="ARBA00004123"/>
    </source>
</evidence>
<keyword evidence="3" id="KW-0156">Chromatin regulator</keyword>
<dbReference type="SMART" id="SM00297">
    <property type="entry name" value="BROMO"/>
    <property type="match status" value="2"/>
</dbReference>
<keyword evidence="7" id="KW-0539">Nucleus</keyword>